<evidence type="ECO:0000256" key="2">
    <source>
        <dbReference type="ARBA" id="ARBA00023125"/>
    </source>
</evidence>
<dbReference type="InterPro" id="IPR000524">
    <property type="entry name" value="Tscrpt_reg_HTH_GntR"/>
</dbReference>
<dbReference type="InterPro" id="IPR036388">
    <property type="entry name" value="WH-like_DNA-bd_sf"/>
</dbReference>
<dbReference type="PANTHER" id="PTHR43537">
    <property type="entry name" value="TRANSCRIPTIONAL REGULATOR, GNTR FAMILY"/>
    <property type="match status" value="1"/>
</dbReference>
<dbReference type="RefSeq" id="WP_094962251.1">
    <property type="nucleotide sequence ID" value="NZ_NOWC01000021.1"/>
</dbReference>
<dbReference type="InterPro" id="IPR011711">
    <property type="entry name" value="GntR_C"/>
</dbReference>
<dbReference type="PROSITE" id="PS50949">
    <property type="entry name" value="HTH_GNTR"/>
    <property type="match status" value="1"/>
</dbReference>
<sequence length="234" mass="26658">MNNNKFNLSVISDQVLSALNAKPTRRISLTQQVENRLKCALILGFLSPGKKIVTKEIAYSLGISITPVREALVRLSSYGALDVSPSHAFFVPEIKPERLIELMAIRKILETPAITRAINQMSEESLNSLIELTHDLERAHLTSDISNSIQFHWALRLRLCLLSESPELIALIKQLWVSIGPSFHFLYETTSLKRWPKYYYPLRDALLIRDADMVIKILNNSIDNGLKLYQDMHC</sequence>
<evidence type="ECO:0000313" key="5">
    <source>
        <dbReference type="EMBL" id="OZS73510.1"/>
    </source>
</evidence>
<dbReference type="SUPFAM" id="SSF46785">
    <property type="entry name" value="Winged helix' DNA-binding domain"/>
    <property type="match status" value="1"/>
</dbReference>
<dbReference type="GO" id="GO:0003700">
    <property type="term" value="F:DNA-binding transcription factor activity"/>
    <property type="evidence" value="ECO:0007669"/>
    <property type="project" value="InterPro"/>
</dbReference>
<dbReference type="SMART" id="SM00345">
    <property type="entry name" value="HTH_GNTR"/>
    <property type="match status" value="1"/>
</dbReference>
<dbReference type="PANTHER" id="PTHR43537:SF39">
    <property type="entry name" value="HTH-TYPE TRANSCRIPTIONAL REGULATOR MCBR"/>
    <property type="match status" value="1"/>
</dbReference>
<keyword evidence="1" id="KW-0805">Transcription regulation</keyword>
<evidence type="ECO:0000256" key="3">
    <source>
        <dbReference type="ARBA" id="ARBA00023163"/>
    </source>
</evidence>
<dbReference type="Gene3D" id="1.10.10.10">
    <property type="entry name" value="Winged helix-like DNA-binding domain superfamily/Winged helix DNA-binding domain"/>
    <property type="match status" value="1"/>
</dbReference>
<evidence type="ECO:0000256" key="1">
    <source>
        <dbReference type="ARBA" id="ARBA00023015"/>
    </source>
</evidence>
<dbReference type="InterPro" id="IPR036390">
    <property type="entry name" value="WH_DNA-bd_sf"/>
</dbReference>
<proteinExistence type="predicted"/>
<dbReference type="Gene3D" id="1.20.120.530">
    <property type="entry name" value="GntR ligand-binding domain-like"/>
    <property type="match status" value="1"/>
</dbReference>
<protein>
    <recommendedName>
        <fullName evidence="4">HTH gntR-type domain-containing protein</fullName>
    </recommendedName>
</protein>
<dbReference type="GO" id="GO:0003677">
    <property type="term" value="F:DNA binding"/>
    <property type="evidence" value="ECO:0007669"/>
    <property type="project" value="UniProtKB-KW"/>
</dbReference>
<dbReference type="Pfam" id="PF07729">
    <property type="entry name" value="FCD"/>
    <property type="match status" value="1"/>
</dbReference>
<reference evidence="5 6" key="1">
    <citation type="submission" date="2017-07" db="EMBL/GenBank/DDBJ databases">
        <title>blaIMP-27 on transferable plasmids in Proteus mirabilis and Providencia rettgeri.</title>
        <authorList>
            <person name="Potter R."/>
        </authorList>
    </citation>
    <scope>NUCLEOTIDE SEQUENCE [LARGE SCALE GENOMIC DNA]</scope>
    <source>
        <strain evidence="5 6">PR1</strain>
    </source>
</reference>
<name>A0A264VQ76_PRORE</name>
<keyword evidence="3" id="KW-0804">Transcription</keyword>
<dbReference type="AlphaFoldDB" id="A0A264VQ76"/>
<feature type="domain" description="HTH gntR-type" evidence="4">
    <location>
        <begin position="27"/>
        <end position="94"/>
    </location>
</feature>
<dbReference type="EMBL" id="NOWC01000021">
    <property type="protein sequence ID" value="OZS73510.1"/>
    <property type="molecule type" value="Genomic_DNA"/>
</dbReference>
<comment type="caution">
    <text evidence="5">The sequence shown here is derived from an EMBL/GenBank/DDBJ whole genome shotgun (WGS) entry which is preliminary data.</text>
</comment>
<dbReference type="Proteomes" id="UP000216001">
    <property type="component" value="Unassembled WGS sequence"/>
</dbReference>
<gene>
    <name evidence="5" type="ORF">CHI95_16510</name>
</gene>
<dbReference type="SUPFAM" id="SSF48008">
    <property type="entry name" value="GntR ligand-binding domain-like"/>
    <property type="match status" value="1"/>
</dbReference>
<accession>A0A264VQ76</accession>
<dbReference type="Pfam" id="PF00392">
    <property type="entry name" value="GntR"/>
    <property type="match status" value="1"/>
</dbReference>
<keyword evidence="2" id="KW-0238">DNA-binding</keyword>
<organism evidence="5 6">
    <name type="scientific">Providencia rettgeri</name>
    <dbReference type="NCBI Taxonomy" id="587"/>
    <lineage>
        <taxon>Bacteria</taxon>
        <taxon>Pseudomonadati</taxon>
        <taxon>Pseudomonadota</taxon>
        <taxon>Gammaproteobacteria</taxon>
        <taxon>Enterobacterales</taxon>
        <taxon>Morganellaceae</taxon>
        <taxon>Providencia</taxon>
    </lineage>
</organism>
<evidence type="ECO:0000259" key="4">
    <source>
        <dbReference type="PROSITE" id="PS50949"/>
    </source>
</evidence>
<evidence type="ECO:0000313" key="6">
    <source>
        <dbReference type="Proteomes" id="UP000216001"/>
    </source>
</evidence>
<dbReference type="InterPro" id="IPR008920">
    <property type="entry name" value="TF_FadR/GntR_C"/>
</dbReference>